<dbReference type="Gene3D" id="2.160.20.10">
    <property type="entry name" value="Single-stranded right-handed beta-helix, Pectin lyase-like"/>
    <property type="match status" value="1"/>
</dbReference>
<evidence type="ECO:0000256" key="2">
    <source>
        <dbReference type="ARBA" id="ARBA00008834"/>
    </source>
</evidence>
<dbReference type="Pfam" id="PF00295">
    <property type="entry name" value="Glyco_hydro_28"/>
    <property type="match status" value="1"/>
</dbReference>
<comment type="caution">
    <text evidence="9">The sequence shown here is derived from an EMBL/GenBank/DDBJ whole genome shotgun (WGS) entry which is preliminary data.</text>
</comment>
<dbReference type="SUPFAM" id="SSF51126">
    <property type="entry name" value="Pectin lyase-like"/>
    <property type="match status" value="1"/>
</dbReference>
<comment type="subcellular location">
    <subcellularLocation>
        <location evidence="1">Secreted</location>
        <location evidence="1">Cell wall</location>
    </subcellularLocation>
</comment>
<protein>
    <recommendedName>
        <fullName evidence="11">Polygalacturonase</fullName>
    </recommendedName>
</protein>
<dbReference type="Proteomes" id="UP001412067">
    <property type="component" value="Unassembled WGS sequence"/>
</dbReference>
<dbReference type="InterPro" id="IPR006626">
    <property type="entry name" value="PbH1"/>
</dbReference>
<evidence type="ECO:0000256" key="6">
    <source>
        <dbReference type="ARBA" id="ARBA00023295"/>
    </source>
</evidence>
<evidence type="ECO:0000256" key="8">
    <source>
        <dbReference type="RuleBase" id="RU361169"/>
    </source>
</evidence>
<evidence type="ECO:0000313" key="10">
    <source>
        <dbReference type="Proteomes" id="UP001412067"/>
    </source>
</evidence>
<dbReference type="EMBL" id="JBBWWR010000013">
    <property type="protein sequence ID" value="KAK8955982.1"/>
    <property type="molecule type" value="Genomic_DNA"/>
</dbReference>
<evidence type="ECO:0000256" key="5">
    <source>
        <dbReference type="ARBA" id="ARBA00022801"/>
    </source>
</evidence>
<evidence type="ECO:0000313" key="9">
    <source>
        <dbReference type="EMBL" id="KAK8955982.1"/>
    </source>
</evidence>
<keyword evidence="6 8" id="KW-0326">Glycosidase</keyword>
<dbReference type="InterPro" id="IPR011050">
    <property type="entry name" value="Pectin_lyase_fold/virulence"/>
</dbReference>
<proteinExistence type="inferred from homology"/>
<dbReference type="SMART" id="SM00710">
    <property type="entry name" value="PbH1"/>
    <property type="match status" value="5"/>
</dbReference>
<keyword evidence="4" id="KW-0964">Secreted</keyword>
<organism evidence="9 10">
    <name type="scientific">Platanthera guangdongensis</name>
    <dbReference type="NCBI Taxonomy" id="2320717"/>
    <lineage>
        <taxon>Eukaryota</taxon>
        <taxon>Viridiplantae</taxon>
        <taxon>Streptophyta</taxon>
        <taxon>Embryophyta</taxon>
        <taxon>Tracheophyta</taxon>
        <taxon>Spermatophyta</taxon>
        <taxon>Magnoliopsida</taxon>
        <taxon>Liliopsida</taxon>
        <taxon>Asparagales</taxon>
        <taxon>Orchidaceae</taxon>
        <taxon>Orchidoideae</taxon>
        <taxon>Orchideae</taxon>
        <taxon>Orchidinae</taxon>
        <taxon>Platanthera</taxon>
    </lineage>
</organism>
<evidence type="ECO:0000256" key="7">
    <source>
        <dbReference type="ARBA" id="ARBA00023316"/>
    </source>
</evidence>
<dbReference type="PANTHER" id="PTHR31375">
    <property type="match status" value="1"/>
</dbReference>
<name>A0ABR2M0H5_9ASPA</name>
<evidence type="ECO:0000256" key="3">
    <source>
        <dbReference type="ARBA" id="ARBA00022512"/>
    </source>
</evidence>
<reference evidence="9 10" key="1">
    <citation type="journal article" date="2022" name="Nat. Plants">
        <title>Genomes of leafy and leafless Platanthera orchids illuminate the evolution of mycoheterotrophy.</title>
        <authorList>
            <person name="Li M.H."/>
            <person name="Liu K.W."/>
            <person name="Li Z."/>
            <person name="Lu H.C."/>
            <person name="Ye Q.L."/>
            <person name="Zhang D."/>
            <person name="Wang J.Y."/>
            <person name="Li Y.F."/>
            <person name="Zhong Z.M."/>
            <person name="Liu X."/>
            <person name="Yu X."/>
            <person name="Liu D.K."/>
            <person name="Tu X.D."/>
            <person name="Liu B."/>
            <person name="Hao Y."/>
            <person name="Liao X.Y."/>
            <person name="Jiang Y.T."/>
            <person name="Sun W.H."/>
            <person name="Chen J."/>
            <person name="Chen Y.Q."/>
            <person name="Ai Y."/>
            <person name="Zhai J.W."/>
            <person name="Wu S.S."/>
            <person name="Zhou Z."/>
            <person name="Hsiao Y.Y."/>
            <person name="Wu W.L."/>
            <person name="Chen Y.Y."/>
            <person name="Lin Y.F."/>
            <person name="Hsu J.L."/>
            <person name="Li C.Y."/>
            <person name="Wang Z.W."/>
            <person name="Zhao X."/>
            <person name="Zhong W.Y."/>
            <person name="Ma X.K."/>
            <person name="Ma L."/>
            <person name="Huang J."/>
            <person name="Chen G.Z."/>
            <person name="Huang M.Z."/>
            <person name="Huang L."/>
            <person name="Peng D.H."/>
            <person name="Luo Y.B."/>
            <person name="Zou S.Q."/>
            <person name="Chen S.P."/>
            <person name="Lan S."/>
            <person name="Tsai W.C."/>
            <person name="Van de Peer Y."/>
            <person name="Liu Z.J."/>
        </authorList>
    </citation>
    <scope>NUCLEOTIDE SEQUENCE [LARGE SCALE GENOMIC DNA]</scope>
    <source>
        <strain evidence="9">Lor288</strain>
    </source>
</reference>
<evidence type="ECO:0000256" key="1">
    <source>
        <dbReference type="ARBA" id="ARBA00004191"/>
    </source>
</evidence>
<dbReference type="InterPro" id="IPR000743">
    <property type="entry name" value="Glyco_hydro_28"/>
</dbReference>
<comment type="similarity">
    <text evidence="2 8">Belongs to the glycosyl hydrolase 28 family.</text>
</comment>
<dbReference type="InterPro" id="IPR012334">
    <property type="entry name" value="Pectin_lyas_fold"/>
</dbReference>
<keyword evidence="3" id="KW-0134">Cell wall</keyword>
<evidence type="ECO:0000256" key="4">
    <source>
        <dbReference type="ARBA" id="ARBA00022525"/>
    </source>
</evidence>
<sequence>MKAFLKTWKAACADSTNPYFVVSGGGEKKYLLSKIVFEGPCQSALKFLISGELVAENRVWTKEADTWITFKSIPRMTVLGDGLIDGRGSIWWDCLSKKIMEFMGCNGLIVKDLNLKDSPGKNLVVYKSDHVILTGLKITAPEDSPNTDGILISDSRFVVVSHSTIGVGDDCIAIGPRSYDISVSYINCGPGHGISIGSLGKNSAEDNVERINISNSHISNTLTGIRIKTWQKGGAGFARFISYKNINFTAVKGGIIVIDQHYCPALNCPNKTGNVAVSGVSYTDLTGSSADNLAVKLVCSSSVPCRDITMTRVSFTTPQAGRGPTAYCVNVQGREATDISPSVPCLKHQLTGHG</sequence>
<keyword evidence="10" id="KW-1185">Reference proteome</keyword>
<keyword evidence="5 8" id="KW-0378">Hydrolase</keyword>
<gene>
    <name evidence="9" type="ORF">KSP40_PGU007954</name>
</gene>
<evidence type="ECO:0008006" key="11">
    <source>
        <dbReference type="Google" id="ProtNLM"/>
    </source>
</evidence>
<accession>A0ABR2M0H5</accession>
<keyword evidence="7" id="KW-0961">Cell wall biogenesis/degradation</keyword>